<dbReference type="SUPFAM" id="SSF55469">
    <property type="entry name" value="FMN-dependent nitroreductase-like"/>
    <property type="match status" value="1"/>
</dbReference>
<organism evidence="2 3">
    <name type="scientific">Paenibacillus xerothermodurans</name>
    <dbReference type="NCBI Taxonomy" id="1977292"/>
    <lineage>
        <taxon>Bacteria</taxon>
        <taxon>Bacillati</taxon>
        <taxon>Bacillota</taxon>
        <taxon>Bacilli</taxon>
        <taxon>Bacillales</taxon>
        <taxon>Paenibacillaceae</taxon>
        <taxon>Paenibacillus</taxon>
    </lineage>
</organism>
<evidence type="ECO:0000259" key="1">
    <source>
        <dbReference type="Pfam" id="PF00881"/>
    </source>
</evidence>
<gene>
    <name evidence="2" type="ORF">CBW46_012425</name>
</gene>
<dbReference type="InterPro" id="IPR000415">
    <property type="entry name" value="Nitroreductase-like"/>
</dbReference>
<reference evidence="2" key="1">
    <citation type="submission" date="2018-06" db="EMBL/GenBank/DDBJ databases">
        <title>Paenibacillus xerothermodurans sp. nov. an extremely dry heat resistant spore forming bacterium isolated from the soil of Cape Canaveral, Florida.</title>
        <authorList>
            <person name="Seuylemezian A."/>
            <person name="Kaur N."/>
            <person name="Patil P."/>
            <person name="Patil P."/>
            <person name="Mayilraj S."/>
            <person name="Vaishampayan P."/>
        </authorList>
    </citation>
    <scope>NUCLEOTIDE SEQUENCE [LARGE SCALE GENOMIC DNA]</scope>
    <source>
        <strain evidence="2">ATCC 27380</strain>
    </source>
</reference>
<dbReference type="InterPro" id="IPR029479">
    <property type="entry name" value="Nitroreductase"/>
</dbReference>
<sequence length="265" mass="30741">MHKDWEQICEQFIQATSYSPRELETMTRGRRYEQGQRPPTYLGYPRARVRVDLGEPHLTATPDLWEVIADRRSRRNFLDKPISLNVLNQLLWGTQGITADMGDYQLRTTPSAGALYPIETYLLVNNVEGLQKGLYHLNVKEWTLEGLKLEDVSELSYEFTLGQEMTKISAVNFVWTAMIPRTKTKYYERAYRYIWWDVGHIAQQLHILGNALQLGVCTIGAWYDSEVNKYLELDGRDHLSVLMAAVGQVEGEDWLEDRRPRARGK</sequence>
<dbReference type="InterPro" id="IPR020051">
    <property type="entry name" value="SagB-type_dehydrogenase"/>
</dbReference>
<accession>A0A2W1NBT6</accession>
<dbReference type="PANTHER" id="PTHR43745">
    <property type="entry name" value="NITROREDUCTASE MJ1384-RELATED"/>
    <property type="match status" value="1"/>
</dbReference>
<keyword evidence="3" id="KW-1185">Reference proteome</keyword>
<proteinExistence type="predicted"/>
<name>A0A2W1NBT6_PAEXE</name>
<dbReference type="Proteomes" id="UP000214746">
    <property type="component" value="Unassembled WGS sequence"/>
</dbReference>
<dbReference type="GO" id="GO:0016491">
    <property type="term" value="F:oxidoreductase activity"/>
    <property type="evidence" value="ECO:0007669"/>
    <property type="project" value="InterPro"/>
</dbReference>
<evidence type="ECO:0000313" key="3">
    <source>
        <dbReference type="Proteomes" id="UP000214746"/>
    </source>
</evidence>
<dbReference type="PANTHER" id="PTHR43745:SF2">
    <property type="entry name" value="NITROREDUCTASE MJ1384-RELATED"/>
    <property type="match status" value="1"/>
</dbReference>
<dbReference type="Pfam" id="PF00881">
    <property type="entry name" value="Nitroreductase"/>
    <property type="match status" value="1"/>
</dbReference>
<dbReference type="OrthoDB" id="9801593at2"/>
<comment type="caution">
    <text evidence="2">The sequence shown here is derived from an EMBL/GenBank/DDBJ whole genome shotgun (WGS) entry which is preliminary data.</text>
</comment>
<dbReference type="EMBL" id="NHRJ02000006">
    <property type="protein sequence ID" value="PZE20571.1"/>
    <property type="molecule type" value="Genomic_DNA"/>
</dbReference>
<dbReference type="AlphaFoldDB" id="A0A2W1NBT6"/>
<dbReference type="NCBIfam" id="TIGR03605">
    <property type="entry name" value="antibiot_sagB"/>
    <property type="match status" value="1"/>
</dbReference>
<dbReference type="InterPro" id="IPR052544">
    <property type="entry name" value="Bacteriocin_Proc_Enz"/>
</dbReference>
<dbReference type="RefSeq" id="WP_089200324.1">
    <property type="nucleotide sequence ID" value="NZ_NHRJ02000006.1"/>
</dbReference>
<evidence type="ECO:0000313" key="2">
    <source>
        <dbReference type="EMBL" id="PZE20571.1"/>
    </source>
</evidence>
<feature type="domain" description="Nitroreductase" evidence="1">
    <location>
        <begin position="68"/>
        <end position="247"/>
    </location>
</feature>
<dbReference type="Gene3D" id="3.40.109.10">
    <property type="entry name" value="NADH Oxidase"/>
    <property type="match status" value="1"/>
</dbReference>
<dbReference type="CDD" id="cd02142">
    <property type="entry name" value="McbC_SagB-like_oxidoreductase"/>
    <property type="match status" value="1"/>
</dbReference>
<protein>
    <submittedName>
        <fullName evidence="2">SagB/ThcOx family dehydrogenase</fullName>
    </submittedName>
</protein>